<evidence type="ECO:0000313" key="3">
    <source>
        <dbReference type="EMBL" id="RZM80204.1"/>
    </source>
</evidence>
<dbReference type="EMBL" id="PPUZ01000034">
    <property type="protein sequence ID" value="RZM80204.1"/>
    <property type="molecule type" value="Genomic_DNA"/>
</dbReference>
<dbReference type="Proteomes" id="UP000292345">
    <property type="component" value="Unassembled WGS sequence"/>
</dbReference>
<dbReference type="NCBIfam" id="NF033631">
    <property type="entry name" value="SLATT_5"/>
    <property type="match status" value="1"/>
</dbReference>
<dbReference type="AlphaFoldDB" id="A0A4Q7EC56"/>
<keyword evidence="1" id="KW-1133">Transmembrane helix</keyword>
<feature type="domain" description="SMODS and SLOG-associating 2TM effector" evidence="2">
    <location>
        <begin position="4"/>
        <end position="194"/>
    </location>
</feature>
<reference evidence="3 4" key="1">
    <citation type="submission" date="2018-01" db="EMBL/GenBank/DDBJ databases">
        <title>Co-occurrence of chitin degradation, pigmentation and bioactivity in marine Pseudoalteromonas.</title>
        <authorList>
            <person name="Paulsen S."/>
            <person name="Gram L."/>
            <person name="Machado H."/>
        </authorList>
    </citation>
    <scope>NUCLEOTIDE SEQUENCE [LARGE SCALE GENOMIC DNA]</scope>
    <source>
        <strain evidence="3 4">S1946</strain>
    </source>
</reference>
<keyword evidence="1" id="KW-0472">Membrane</keyword>
<name>A0A4Q7EC56_9GAMM</name>
<sequence length="201" mass="23188">MNEDPLVKLEKDVKIVASARFNCSKRLNKKTWWSLFSISAISISLILLTICENYYGIKSIEPLLFIQITLPGWIFTTLSSVIILALSIAISSARLDVQYEKIYDSALKLNKLAREIQVDIQSEDSASYGEIVDRYNKILIENPVNHKDIDYHIAKCEINKNKEPDYYYKKHIKQHFCLFPYYLITFVSLSVILSILVKVTS</sequence>
<feature type="transmembrane region" description="Helical" evidence="1">
    <location>
        <begin position="176"/>
        <end position="197"/>
    </location>
</feature>
<keyword evidence="1" id="KW-0812">Transmembrane</keyword>
<accession>A0A4Q7EC56</accession>
<feature type="transmembrane region" description="Helical" evidence="1">
    <location>
        <begin position="32"/>
        <end position="50"/>
    </location>
</feature>
<evidence type="ECO:0000313" key="4">
    <source>
        <dbReference type="Proteomes" id="UP000292345"/>
    </source>
</evidence>
<evidence type="ECO:0000259" key="2">
    <source>
        <dbReference type="Pfam" id="PF18160"/>
    </source>
</evidence>
<dbReference type="Pfam" id="PF18160">
    <property type="entry name" value="SLATT_5"/>
    <property type="match status" value="1"/>
</dbReference>
<feature type="transmembrane region" description="Helical" evidence="1">
    <location>
        <begin position="70"/>
        <end position="91"/>
    </location>
</feature>
<proteinExistence type="predicted"/>
<comment type="caution">
    <text evidence="3">The sequence shown here is derived from an EMBL/GenBank/DDBJ whole genome shotgun (WGS) entry which is preliminary data.</text>
</comment>
<dbReference type="InterPro" id="IPR041115">
    <property type="entry name" value="SLATT_5"/>
</dbReference>
<organism evidence="3 4">
    <name type="scientific">Pseudoalteromonas rubra</name>
    <dbReference type="NCBI Taxonomy" id="43658"/>
    <lineage>
        <taxon>Bacteria</taxon>
        <taxon>Pseudomonadati</taxon>
        <taxon>Pseudomonadota</taxon>
        <taxon>Gammaproteobacteria</taxon>
        <taxon>Alteromonadales</taxon>
        <taxon>Pseudoalteromonadaceae</taxon>
        <taxon>Pseudoalteromonas</taxon>
    </lineage>
</organism>
<protein>
    <recommendedName>
        <fullName evidence="2">SMODS and SLOG-associating 2TM effector domain-containing protein</fullName>
    </recommendedName>
</protein>
<gene>
    <name evidence="3" type="ORF">C3B51_12995</name>
</gene>
<evidence type="ECO:0000256" key="1">
    <source>
        <dbReference type="SAM" id="Phobius"/>
    </source>
</evidence>
<dbReference type="RefSeq" id="WP_130245304.1">
    <property type="nucleotide sequence ID" value="NZ_PPUZ01000034.1"/>
</dbReference>